<evidence type="ECO:0000256" key="2">
    <source>
        <dbReference type="ARBA" id="ARBA00007935"/>
    </source>
</evidence>
<feature type="transmembrane region" description="Helical" evidence="8">
    <location>
        <begin position="123"/>
        <end position="142"/>
    </location>
</feature>
<keyword evidence="4" id="KW-1003">Cell membrane</keyword>
<dbReference type="FunFam" id="1.10.3470.10:FF:000001">
    <property type="entry name" value="Vitamin B12 ABC transporter permease BtuC"/>
    <property type="match status" value="1"/>
</dbReference>
<dbReference type="InterPro" id="IPR037294">
    <property type="entry name" value="ABC_BtuC-like"/>
</dbReference>
<evidence type="ECO:0000256" key="5">
    <source>
        <dbReference type="ARBA" id="ARBA00022692"/>
    </source>
</evidence>
<keyword evidence="5 8" id="KW-0812">Transmembrane</keyword>
<dbReference type="Proteomes" id="UP001141950">
    <property type="component" value="Unassembled WGS sequence"/>
</dbReference>
<dbReference type="PANTHER" id="PTHR30472:SF65">
    <property type="entry name" value="SIDEROPHORE TRANSPORT SYSTEM PERMEASE PROTEIN YFIZ-RELATED"/>
    <property type="match status" value="1"/>
</dbReference>
<dbReference type="SUPFAM" id="SSF81345">
    <property type="entry name" value="ABC transporter involved in vitamin B12 uptake, BtuC"/>
    <property type="match status" value="1"/>
</dbReference>
<dbReference type="Gene3D" id="1.10.3470.10">
    <property type="entry name" value="ABC transporter involved in vitamin B12 uptake, BtuC"/>
    <property type="match status" value="1"/>
</dbReference>
<feature type="transmembrane region" description="Helical" evidence="8">
    <location>
        <begin position="312"/>
        <end position="330"/>
    </location>
</feature>
<evidence type="ECO:0000313" key="9">
    <source>
        <dbReference type="EMBL" id="MCR2806217.1"/>
    </source>
</evidence>
<dbReference type="InterPro" id="IPR000522">
    <property type="entry name" value="ABC_transptr_permease_BtuC"/>
</dbReference>
<feature type="transmembrane region" description="Helical" evidence="8">
    <location>
        <begin position="64"/>
        <end position="84"/>
    </location>
</feature>
<feature type="transmembrane region" description="Helical" evidence="8">
    <location>
        <begin position="203"/>
        <end position="222"/>
    </location>
</feature>
<protein>
    <submittedName>
        <fullName evidence="9">Iron ABC transporter permease</fullName>
    </submittedName>
</protein>
<evidence type="ECO:0000256" key="4">
    <source>
        <dbReference type="ARBA" id="ARBA00022475"/>
    </source>
</evidence>
<keyword evidence="7 8" id="KW-0472">Membrane</keyword>
<organism evidence="9 10">
    <name type="scientific">Paenibacillus soyae</name>
    <dbReference type="NCBI Taxonomy" id="2969249"/>
    <lineage>
        <taxon>Bacteria</taxon>
        <taxon>Bacillati</taxon>
        <taxon>Bacillota</taxon>
        <taxon>Bacilli</taxon>
        <taxon>Bacillales</taxon>
        <taxon>Paenibacillaceae</taxon>
        <taxon>Paenibacillus</taxon>
    </lineage>
</organism>
<feature type="transmembrane region" description="Helical" evidence="8">
    <location>
        <begin position="281"/>
        <end position="306"/>
    </location>
</feature>
<keyword evidence="6 8" id="KW-1133">Transmembrane helix</keyword>
<dbReference type="GO" id="GO:0033214">
    <property type="term" value="P:siderophore-iron import into cell"/>
    <property type="evidence" value="ECO:0007669"/>
    <property type="project" value="TreeGrafter"/>
</dbReference>
<feature type="transmembrane region" description="Helical" evidence="8">
    <location>
        <begin position="242"/>
        <end position="269"/>
    </location>
</feature>
<sequence length="337" mass="35010">MEINTKINVYRSAGLLASGVLLLASIVSSICFGFIAISWKDMLASFTSYDETVMDQVIVRTARLPRAMIAAAVGASLALAGAVLQSVTRNPLASPSVLGINAGASVAVVAAITVLGIRESEALMWFAFGGAAMAAAMVYALGSLGGEGLSPLKIILAGAALTALFSSVTQGMLAHNENGLQEVLFWLTGSVAGRTTEMLLPSLPYMAVGIVLALVLSRHWNVIAMGEESAKGLGQHLSFVKAAAGVIVILLAGSAVAVAGPIGLVGIIVPHIARRFSGMDYRWLLPFSALIGATLLVLADLAARFINYPIEIPVGVMTAALGAPFFIYIARKERAKE</sequence>
<proteinExistence type="inferred from homology"/>
<dbReference type="AlphaFoldDB" id="A0A9X2MZ46"/>
<dbReference type="Pfam" id="PF01032">
    <property type="entry name" value="FecCD"/>
    <property type="match status" value="1"/>
</dbReference>
<dbReference type="PANTHER" id="PTHR30472">
    <property type="entry name" value="FERRIC ENTEROBACTIN TRANSPORT SYSTEM PERMEASE PROTEIN"/>
    <property type="match status" value="1"/>
</dbReference>
<evidence type="ECO:0000256" key="3">
    <source>
        <dbReference type="ARBA" id="ARBA00022448"/>
    </source>
</evidence>
<accession>A0A9X2MZ46</accession>
<dbReference type="RefSeq" id="WP_257449436.1">
    <property type="nucleotide sequence ID" value="NZ_JANIPJ010000015.1"/>
</dbReference>
<keyword evidence="10" id="KW-1185">Reference proteome</keyword>
<comment type="similarity">
    <text evidence="2">Belongs to the binding-protein-dependent transport system permease family. FecCD subfamily.</text>
</comment>
<dbReference type="CDD" id="cd06550">
    <property type="entry name" value="TM_ABC_iron-siderophores_like"/>
    <property type="match status" value="1"/>
</dbReference>
<dbReference type="GO" id="GO:0022857">
    <property type="term" value="F:transmembrane transporter activity"/>
    <property type="evidence" value="ECO:0007669"/>
    <property type="project" value="InterPro"/>
</dbReference>
<reference evidence="9" key="1">
    <citation type="submission" date="2022-08" db="EMBL/GenBank/DDBJ databases">
        <title>The genomic sequence of strain Paenibacillus sp. SCIV0701.</title>
        <authorList>
            <person name="Zhao H."/>
        </authorList>
    </citation>
    <scope>NUCLEOTIDE SEQUENCE</scope>
    <source>
        <strain evidence="9">SCIV0701</strain>
    </source>
</reference>
<dbReference type="EMBL" id="JANIPJ010000015">
    <property type="protein sequence ID" value="MCR2806217.1"/>
    <property type="molecule type" value="Genomic_DNA"/>
</dbReference>
<keyword evidence="3" id="KW-0813">Transport</keyword>
<comment type="caution">
    <text evidence="9">The sequence shown here is derived from an EMBL/GenBank/DDBJ whole genome shotgun (WGS) entry which is preliminary data.</text>
</comment>
<evidence type="ECO:0000313" key="10">
    <source>
        <dbReference type="Proteomes" id="UP001141950"/>
    </source>
</evidence>
<feature type="transmembrane region" description="Helical" evidence="8">
    <location>
        <begin position="154"/>
        <end position="173"/>
    </location>
</feature>
<feature type="transmembrane region" description="Helical" evidence="8">
    <location>
        <begin position="12"/>
        <end position="39"/>
    </location>
</feature>
<dbReference type="GO" id="GO:0005886">
    <property type="term" value="C:plasma membrane"/>
    <property type="evidence" value="ECO:0007669"/>
    <property type="project" value="UniProtKB-SubCell"/>
</dbReference>
<gene>
    <name evidence="9" type="ORF">NQZ67_20250</name>
</gene>
<evidence type="ECO:0000256" key="6">
    <source>
        <dbReference type="ARBA" id="ARBA00022989"/>
    </source>
</evidence>
<evidence type="ECO:0000256" key="8">
    <source>
        <dbReference type="SAM" id="Phobius"/>
    </source>
</evidence>
<evidence type="ECO:0000256" key="7">
    <source>
        <dbReference type="ARBA" id="ARBA00023136"/>
    </source>
</evidence>
<name>A0A9X2MZ46_9BACL</name>
<evidence type="ECO:0000256" key="1">
    <source>
        <dbReference type="ARBA" id="ARBA00004651"/>
    </source>
</evidence>
<feature type="transmembrane region" description="Helical" evidence="8">
    <location>
        <begin position="96"/>
        <end position="117"/>
    </location>
</feature>
<comment type="subcellular location">
    <subcellularLocation>
        <location evidence="1">Cell membrane</location>
        <topology evidence="1">Multi-pass membrane protein</topology>
    </subcellularLocation>
</comment>